<dbReference type="Gene3D" id="3.30.1380.20">
    <property type="entry name" value="Trafficking protein particle complex subunit 3"/>
    <property type="match status" value="1"/>
</dbReference>
<dbReference type="GO" id="GO:0030008">
    <property type="term" value="C:TRAPP complex"/>
    <property type="evidence" value="ECO:0007669"/>
    <property type="project" value="TreeGrafter"/>
</dbReference>
<dbReference type="GO" id="GO:0005802">
    <property type="term" value="C:trans-Golgi network"/>
    <property type="evidence" value="ECO:0007669"/>
    <property type="project" value="TreeGrafter"/>
</dbReference>
<dbReference type="GO" id="GO:0005801">
    <property type="term" value="C:cis-Golgi network"/>
    <property type="evidence" value="ECO:0007669"/>
    <property type="project" value="TreeGrafter"/>
</dbReference>
<protein>
    <submittedName>
        <fullName evidence="3">BET3 family protein</fullName>
    </submittedName>
</protein>
<dbReference type="GO" id="GO:0006888">
    <property type="term" value="P:endoplasmic reticulum to Golgi vesicle-mediated transport"/>
    <property type="evidence" value="ECO:0007669"/>
    <property type="project" value="TreeGrafter"/>
</dbReference>
<keyword evidence="4" id="KW-1185">Reference proteome</keyword>
<dbReference type="Proteomes" id="UP000799421">
    <property type="component" value="Unassembled WGS sequence"/>
</dbReference>
<sequence>MPENESSAASPLNAKLSASSLDFLLIELVPLAQRISEQVQARDKALREEYDRSRVFNRQRQRASSNATTDGKNKSEVTSLGFPVLTPPLANAMTKRLEEVGYRVGQGLAEGLSAFKPRPTSPLDVIKFICKDLWTAIFQKPIDNLKTNHRGVFVLADNSFRPIAKMSMDLKEGVRGREEGLSRAQLYLVFPSGIIRGALSGLGIEATVEGNTTDIPVATFQIKT</sequence>
<organism evidence="3 4">
    <name type="scientific">Piedraia hortae CBS 480.64</name>
    <dbReference type="NCBI Taxonomy" id="1314780"/>
    <lineage>
        <taxon>Eukaryota</taxon>
        <taxon>Fungi</taxon>
        <taxon>Dikarya</taxon>
        <taxon>Ascomycota</taxon>
        <taxon>Pezizomycotina</taxon>
        <taxon>Dothideomycetes</taxon>
        <taxon>Dothideomycetidae</taxon>
        <taxon>Capnodiales</taxon>
        <taxon>Piedraiaceae</taxon>
        <taxon>Piedraia</taxon>
    </lineage>
</organism>
<accession>A0A6A7C3U3</accession>
<evidence type="ECO:0000313" key="4">
    <source>
        <dbReference type="Proteomes" id="UP000799421"/>
    </source>
</evidence>
<evidence type="ECO:0000256" key="2">
    <source>
        <dbReference type="SAM" id="MobiDB-lite"/>
    </source>
</evidence>
<dbReference type="CDD" id="cd14944">
    <property type="entry name" value="TRAPPC6A_Trs33"/>
    <property type="match status" value="1"/>
</dbReference>
<dbReference type="Pfam" id="PF04051">
    <property type="entry name" value="TRAPP"/>
    <property type="match status" value="1"/>
</dbReference>
<gene>
    <name evidence="3" type="ORF">K470DRAFT_244487</name>
</gene>
<dbReference type="SUPFAM" id="SSF111126">
    <property type="entry name" value="Ligand-binding domain in the NO signalling and Golgi transport"/>
    <property type="match status" value="1"/>
</dbReference>
<dbReference type="PANTHER" id="PTHR12817:SF0">
    <property type="entry name" value="GEO08327P1"/>
    <property type="match status" value="1"/>
</dbReference>
<dbReference type="PANTHER" id="PTHR12817">
    <property type="entry name" value="TRAFFICKING PROTEIN PARTICLE COMPLEX SUBUNIT 6B"/>
    <property type="match status" value="1"/>
</dbReference>
<reference evidence="3" key="1">
    <citation type="journal article" date="2020" name="Stud. Mycol.">
        <title>101 Dothideomycetes genomes: a test case for predicting lifestyles and emergence of pathogens.</title>
        <authorList>
            <person name="Haridas S."/>
            <person name="Albert R."/>
            <person name="Binder M."/>
            <person name="Bloem J."/>
            <person name="Labutti K."/>
            <person name="Salamov A."/>
            <person name="Andreopoulos B."/>
            <person name="Baker S."/>
            <person name="Barry K."/>
            <person name="Bills G."/>
            <person name="Bluhm B."/>
            <person name="Cannon C."/>
            <person name="Castanera R."/>
            <person name="Culley D."/>
            <person name="Daum C."/>
            <person name="Ezra D."/>
            <person name="Gonzalez J."/>
            <person name="Henrissat B."/>
            <person name="Kuo A."/>
            <person name="Liang C."/>
            <person name="Lipzen A."/>
            <person name="Lutzoni F."/>
            <person name="Magnuson J."/>
            <person name="Mondo S."/>
            <person name="Nolan M."/>
            <person name="Ohm R."/>
            <person name="Pangilinan J."/>
            <person name="Park H.-J."/>
            <person name="Ramirez L."/>
            <person name="Alfaro M."/>
            <person name="Sun H."/>
            <person name="Tritt A."/>
            <person name="Yoshinaga Y."/>
            <person name="Zwiers L.-H."/>
            <person name="Turgeon B."/>
            <person name="Goodwin S."/>
            <person name="Spatafora J."/>
            <person name="Crous P."/>
            <person name="Grigoriev I."/>
        </authorList>
    </citation>
    <scope>NUCLEOTIDE SEQUENCE</scope>
    <source>
        <strain evidence="3">CBS 480.64</strain>
    </source>
</reference>
<dbReference type="InterPro" id="IPR024096">
    <property type="entry name" value="NO_sig/Golgi_transp_ligand-bd"/>
</dbReference>
<dbReference type="OrthoDB" id="941624at2759"/>
<dbReference type="EMBL" id="MU005969">
    <property type="protein sequence ID" value="KAF2861927.1"/>
    <property type="molecule type" value="Genomic_DNA"/>
</dbReference>
<evidence type="ECO:0000313" key="3">
    <source>
        <dbReference type="EMBL" id="KAF2861927.1"/>
    </source>
</evidence>
<dbReference type="InterPro" id="IPR007194">
    <property type="entry name" value="TRAPP_component"/>
</dbReference>
<proteinExistence type="inferred from homology"/>
<feature type="region of interest" description="Disordered" evidence="2">
    <location>
        <begin position="52"/>
        <end position="78"/>
    </location>
</feature>
<evidence type="ECO:0000256" key="1">
    <source>
        <dbReference type="ARBA" id="ARBA00006218"/>
    </source>
</evidence>
<dbReference type="AlphaFoldDB" id="A0A6A7C3U3"/>
<comment type="similarity">
    <text evidence="1">Belongs to the TRAPP small subunits family. BET3 subfamily.</text>
</comment>
<dbReference type="InterPro" id="IPR037992">
    <property type="entry name" value="TRAPPC6/Trs33"/>
</dbReference>
<name>A0A6A7C3U3_9PEZI</name>